<name>A0A941EMS8_9ACTN</name>
<dbReference type="GO" id="GO:0005886">
    <property type="term" value="C:plasma membrane"/>
    <property type="evidence" value="ECO:0007669"/>
    <property type="project" value="UniProtKB-SubCell"/>
</dbReference>
<dbReference type="PANTHER" id="PTHR43302">
    <property type="entry name" value="TRANSPORTER ARSB-RELATED"/>
    <property type="match status" value="1"/>
</dbReference>
<dbReference type="GO" id="GO:0015105">
    <property type="term" value="F:arsenite transmembrane transporter activity"/>
    <property type="evidence" value="ECO:0007669"/>
    <property type="project" value="InterPro"/>
</dbReference>
<evidence type="ECO:0000256" key="7">
    <source>
        <dbReference type="ARBA" id="ARBA00022849"/>
    </source>
</evidence>
<keyword evidence="9 10" id="KW-0472">Membrane</keyword>
<evidence type="ECO:0000256" key="10">
    <source>
        <dbReference type="SAM" id="Phobius"/>
    </source>
</evidence>
<dbReference type="GO" id="GO:0046685">
    <property type="term" value="P:response to arsenic-containing substance"/>
    <property type="evidence" value="ECO:0007669"/>
    <property type="project" value="UniProtKB-KW"/>
</dbReference>
<keyword evidence="5" id="KW-1003">Cell membrane</keyword>
<evidence type="ECO:0000259" key="11">
    <source>
        <dbReference type="Pfam" id="PF03600"/>
    </source>
</evidence>
<dbReference type="PRINTS" id="PR00758">
    <property type="entry name" value="ARSENICPUMP"/>
</dbReference>
<dbReference type="PANTHER" id="PTHR43302:SF5">
    <property type="entry name" value="TRANSPORTER ARSB-RELATED"/>
    <property type="match status" value="1"/>
</dbReference>
<keyword evidence="7" id="KW-0059">Arsenical resistance</keyword>
<keyword evidence="6 10" id="KW-0812">Transmembrane</keyword>
<keyword evidence="4" id="KW-0813">Transport</keyword>
<reference evidence="12" key="1">
    <citation type="submission" date="2021-04" db="EMBL/GenBank/DDBJ databases">
        <title>Genome based classification of Actinospica acidithermotolerans sp. nov., an actinobacterium isolated from an Indonesian hot spring.</title>
        <authorList>
            <person name="Kusuma A.B."/>
            <person name="Putra K.E."/>
            <person name="Nafisah S."/>
            <person name="Loh J."/>
            <person name="Nouioui I."/>
            <person name="Goodfellow M."/>
        </authorList>
    </citation>
    <scope>NUCLEOTIDE SEQUENCE</scope>
    <source>
        <strain evidence="12">CSCA 57</strain>
    </source>
</reference>
<comment type="caution">
    <text evidence="12">The sequence shown here is derived from an EMBL/GenBank/DDBJ whole genome shotgun (WGS) entry which is preliminary data.</text>
</comment>
<proteinExistence type="inferred from homology"/>
<dbReference type="Pfam" id="PF03600">
    <property type="entry name" value="CitMHS"/>
    <property type="match status" value="1"/>
</dbReference>
<keyword evidence="8 10" id="KW-1133">Transmembrane helix</keyword>
<feature type="transmembrane region" description="Helical" evidence="10">
    <location>
        <begin position="187"/>
        <end position="206"/>
    </location>
</feature>
<feature type="transmembrane region" description="Helical" evidence="10">
    <location>
        <begin position="321"/>
        <end position="338"/>
    </location>
</feature>
<comment type="subcellular location">
    <subcellularLocation>
        <location evidence="1">Cell membrane</location>
        <topology evidence="1">Multi-pass membrane protein</topology>
    </subcellularLocation>
</comment>
<organism evidence="12 13">
    <name type="scientific">Actinospica durhamensis</name>
    <dbReference type="NCBI Taxonomy" id="1508375"/>
    <lineage>
        <taxon>Bacteria</taxon>
        <taxon>Bacillati</taxon>
        <taxon>Actinomycetota</taxon>
        <taxon>Actinomycetes</taxon>
        <taxon>Catenulisporales</taxon>
        <taxon>Actinospicaceae</taxon>
        <taxon>Actinospica</taxon>
    </lineage>
</organism>
<evidence type="ECO:0000256" key="5">
    <source>
        <dbReference type="ARBA" id="ARBA00022475"/>
    </source>
</evidence>
<keyword evidence="13" id="KW-1185">Reference proteome</keyword>
<evidence type="ECO:0000256" key="3">
    <source>
        <dbReference type="ARBA" id="ARBA00009843"/>
    </source>
</evidence>
<protein>
    <submittedName>
        <fullName evidence="12">Arsenic transporter</fullName>
    </submittedName>
</protein>
<dbReference type="AlphaFoldDB" id="A0A941EMS8"/>
<dbReference type="InterPro" id="IPR004680">
    <property type="entry name" value="Cit_transptr-like_dom"/>
</dbReference>
<evidence type="ECO:0000256" key="1">
    <source>
        <dbReference type="ARBA" id="ARBA00004651"/>
    </source>
</evidence>
<evidence type="ECO:0000256" key="9">
    <source>
        <dbReference type="ARBA" id="ARBA00023136"/>
    </source>
</evidence>
<evidence type="ECO:0000313" key="13">
    <source>
        <dbReference type="Proteomes" id="UP000675781"/>
    </source>
</evidence>
<sequence length="427" mass="43524">MSRTVDEAVSIILLIVVLAFAVARPHGWPEAAAAVPAALIVIAIGAVSPSQAGSELSALAPTVGFLAAVLVLAQLCADEGLFAAAGAEMSRLAHVDDGKGGGRVSAVRLLTAVFAVASLTTAVLSLDATVVLLTPVVLVTARQVGVRREPPVYACAHLSNSASLLLPVSNLTNLLAFAASGLTFSRFAALMALPWLVSIGLEYLIFRRFFASDLAAEPTPSGPPEQVEMPVFTLVVVIATLCGFAVTSLAGINPAWAALGGVIVLATRALAQRRSTPKELVIAAGPLFCLFVLALGVVVKAVTVNGLGTAVHNLMPQNTDFAALAAYAVAGAVLANVVNNLPAVLILLPVAGAVGPGAVLAVLLGVNLGPNLTYVGSLATLLWRRVLGTHDIQVDLGRFTRLGLLAVPATLIGATVVLWGALEVIGP</sequence>
<evidence type="ECO:0000313" key="12">
    <source>
        <dbReference type="EMBL" id="MBR7833976.1"/>
    </source>
</evidence>
<evidence type="ECO:0000256" key="8">
    <source>
        <dbReference type="ARBA" id="ARBA00022989"/>
    </source>
</evidence>
<accession>A0A941EMS8</accession>
<feature type="transmembrane region" description="Helical" evidence="10">
    <location>
        <begin position="399"/>
        <end position="422"/>
    </location>
</feature>
<comment type="similarity">
    <text evidence="3">Belongs to the CitM (TC 2.A.11) transporter family.</text>
</comment>
<feature type="transmembrane region" description="Helical" evidence="10">
    <location>
        <begin position="345"/>
        <end position="365"/>
    </location>
</feature>
<feature type="transmembrane region" description="Helical" evidence="10">
    <location>
        <begin position="33"/>
        <end position="49"/>
    </location>
</feature>
<feature type="transmembrane region" description="Helical" evidence="10">
    <location>
        <begin position="56"/>
        <end position="75"/>
    </location>
</feature>
<gene>
    <name evidence="12" type="ORF">KDL01_11920</name>
</gene>
<feature type="domain" description="Citrate transporter-like" evidence="11">
    <location>
        <begin position="28"/>
        <end position="359"/>
    </location>
</feature>
<comment type="similarity">
    <text evidence="2">Belongs to the ArsB family.</text>
</comment>
<evidence type="ECO:0000256" key="2">
    <source>
        <dbReference type="ARBA" id="ARBA00006433"/>
    </source>
</evidence>
<evidence type="ECO:0000256" key="4">
    <source>
        <dbReference type="ARBA" id="ARBA00022448"/>
    </source>
</evidence>
<dbReference type="EMBL" id="JAGSOG010000044">
    <property type="protein sequence ID" value="MBR7833976.1"/>
    <property type="molecule type" value="Genomic_DNA"/>
</dbReference>
<dbReference type="Proteomes" id="UP000675781">
    <property type="component" value="Unassembled WGS sequence"/>
</dbReference>
<feature type="transmembrane region" description="Helical" evidence="10">
    <location>
        <begin position="280"/>
        <end position="301"/>
    </location>
</feature>
<feature type="transmembrane region" description="Helical" evidence="10">
    <location>
        <begin position="112"/>
        <end position="141"/>
    </location>
</feature>
<evidence type="ECO:0000256" key="6">
    <source>
        <dbReference type="ARBA" id="ARBA00022692"/>
    </source>
</evidence>
<dbReference type="InterPro" id="IPR000802">
    <property type="entry name" value="Arsenical_pump_ArsB"/>
</dbReference>